<evidence type="ECO:0000256" key="4">
    <source>
        <dbReference type="ARBA" id="ARBA00022989"/>
    </source>
</evidence>
<reference evidence="13" key="1">
    <citation type="journal article" date="2002" name="Science">
        <title>The draft genome of Ciona intestinalis: insights into chordate and vertebrate origins.</title>
        <authorList>
            <person name="Dehal P."/>
            <person name="Satou Y."/>
            <person name="Campbell R.K."/>
            <person name="Chapman J."/>
            <person name="Degnan B."/>
            <person name="De Tomaso A."/>
            <person name="Davidson B."/>
            <person name="Di Gregorio A."/>
            <person name="Gelpke M."/>
            <person name="Goodstein D.M."/>
            <person name="Harafuji N."/>
            <person name="Hastings K.E."/>
            <person name="Ho I."/>
            <person name="Hotta K."/>
            <person name="Huang W."/>
            <person name="Kawashima T."/>
            <person name="Lemaire P."/>
            <person name="Martinez D."/>
            <person name="Meinertzhagen I.A."/>
            <person name="Necula S."/>
            <person name="Nonaka M."/>
            <person name="Putnam N."/>
            <person name="Rash S."/>
            <person name="Saiga H."/>
            <person name="Satake M."/>
            <person name="Terry A."/>
            <person name="Yamada L."/>
            <person name="Wang H.G."/>
            <person name="Awazu S."/>
            <person name="Azumi K."/>
            <person name="Boore J."/>
            <person name="Branno M."/>
            <person name="Chin-Bow S."/>
            <person name="DeSantis R."/>
            <person name="Doyle S."/>
            <person name="Francino P."/>
            <person name="Keys D.N."/>
            <person name="Haga S."/>
            <person name="Hayashi H."/>
            <person name="Hino K."/>
            <person name="Imai K.S."/>
            <person name="Inaba K."/>
            <person name="Kano S."/>
            <person name="Kobayashi K."/>
            <person name="Kobayashi M."/>
            <person name="Lee B.I."/>
            <person name="Makabe K.W."/>
            <person name="Manohar C."/>
            <person name="Matassi G."/>
            <person name="Medina M."/>
            <person name="Mochizuki Y."/>
            <person name="Mount S."/>
            <person name="Morishita T."/>
            <person name="Miura S."/>
            <person name="Nakayama A."/>
            <person name="Nishizaka S."/>
            <person name="Nomoto H."/>
            <person name="Ohta F."/>
            <person name="Oishi K."/>
            <person name="Rigoutsos I."/>
            <person name="Sano M."/>
            <person name="Sasaki A."/>
            <person name="Sasakura Y."/>
            <person name="Shoguchi E."/>
            <person name="Shin-i T."/>
            <person name="Spagnuolo A."/>
            <person name="Stainier D."/>
            <person name="Suzuki M.M."/>
            <person name="Tassy O."/>
            <person name="Takatori N."/>
            <person name="Tokuoka M."/>
            <person name="Yagi K."/>
            <person name="Yoshizaki F."/>
            <person name="Wada S."/>
            <person name="Zhang C."/>
            <person name="Hyatt P.D."/>
            <person name="Larimer F."/>
            <person name="Detter C."/>
            <person name="Doggett N."/>
            <person name="Glavina T."/>
            <person name="Hawkins T."/>
            <person name="Richardson P."/>
            <person name="Lucas S."/>
            <person name="Kohara Y."/>
            <person name="Levine M."/>
            <person name="Satoh N."/>
            <person name="Rokhsar D.S."/>
        </authorList>
    </citation>
    <scope>NUCLEOTIDE SEQUENCE [LARGE SCALE GENOMIC DNA]</scope>
</reference>
<dbReference type="SUPFAM" id="SSF81321">
    <property type="entry name" value="Family A G protein-coupled receptor-like"/>
    <property type="match status" value="1"/>
</dbReference>
<dbReference type="Proteomes" id="UP000008144">
    <property type="component" value="Unassembled WGS sequence"/>
</dbReference>
<keyword evidence="2" id="KW-1003">Cell membrane</keyword>
<evidence type="ECO:0000256" key="3">
    <source>
        <dbReference type="ARBA" id="ARBA00022692"/>
    </source>
</evidence>
<dbReference type="Pfam" id="PF00001">
    <property type="entry name" value="7tm_1"/>
    <property type="match status" value="1"/>
</dbReference>
<dbReference type="PROSITE" id="PS00237">
    <property type="entry name" value="G_PROTEIN_RECEP_F1_1"/>
    <property type="match status" value="1"/>
</dbReference>
<evidence type="ECO:0000313" key="13">
    <source>
        <dbReference type="Proteomes" id="UP000008144"/>
    </source>
</evidence>
<dbReference type="InterPro" id="IPR017452">
    <property type="entry name" value="GPCR_Rhodpsn_7TM"/>
</dbReference>
<dbReference type="GO" id="GO:0004930">
    <property type="term" value="F:G protein-coupled receptor activity"/>
    <property type="evidence" value="ECO:0007669"/>
    <property type="project" value="UniProtKB-KW"/>
</dbReference>
<reference evidence="12" key="2">
    <citation type="submission" date="2025-08" db="UniProtKB">
        <authorList>
            <consortium name="Ensembl"/>
        </authorList>
    </citation>
    <scope>IDENTIFICATION</scope>
</reference>
<name>H2XXT5_CIOIN</name>
<dbReference type="PANTHER" id="PTHR24247">
    <property type="entry name" value="5-HYDROXYTRYPTAMINE RECEPTOR"/>
    <property type="match status" value="1"/>
</dbReference>
<evidence type="ECO:0000256" key="7">
    <source>
        <dbReference type="ARBA" id="ARBA00023170"/>
    </source>
</evidence>
<keyword evidence="3 9" id="KW-0812">Transmembrane</keyword>
<dbReference type="STRING" id="7719.ENSCINP00000034469"/>
<evidence type="ECO:0000256" key="1">
    <source>
        <dbReference type="ARBA" id="ARBA00004651"/>
    </source>
</evidence>
<keyword evidence="5 9" id="KW-0297">G-protein coupled receptor</keyword>
<evidence type="ECO:0000313" key="12">
    <source>
        <dbReference type="Ensembl" id="ENSCINP00000034469.1"/>
    </source>
</evidence>
<evidence type="ECO:0000256" key="6">
    <source>
        <dbReference type="ARBA" id="ARBA00023136"/>
    </source>
</evidence>
<proteinExistence type="inferred from homology"/>
<dbReference type="PROSITE" id="PS50262">
    <property type="entry name" value="G_PROTEIN_RECEP_F1_2"/>
    <property type="match status" value="1"/>
</dbReference>
<dbReference type="AlphaFoldDB" id="H2XXT5"/>
<evidence type="ECO:0000256" key="2">
    <source>
        <dbReference type="ARBA" id="ARBA00022475"/>
    </source>
</evidence>
<feature type="domain" description="G-protein coupled receptors family 1 profile" evidence="11">
    <location>
        <begin position="1"/>
        <end position="104"/>
    </location>
</feature>
<accession>H2XXT5</accession>
<comment type="subcellular location">
    <subcellularLocation>
        <location evidence="1">Cell membrane</location>
        <topology evidence="1">Multi-pass membrane protein</topology>
    </subcellularLocation>
</comment>
<dbReference type="HOGENOM" id="CLU_009579_31_4_1"/>
<reference evidence="12" key="3">
    <citation type="submission" date="2025-09" db="UniProtKB">
        <authorList>
            <consortium name="Ensembl"/>
        </authorList>
    </citation>
    <scope>IDENTIFICATION</scope>
</reference>
<evidence type="ECO:0000256" key="9">
    <source>
        <dbReference type="RuleBase" id="RU000688"/>
    </source>
</evidence>
<dbReference type="Gene3D" id="1.20.1070.10">
    <property type="entry name" value="Rhodopsin 7-helix transmembrane proteins"/>
    <property type="match status" value="1"/>
</dbReference>
<keyword evidence="8 9" id="KW-0807">Transducer</keyword>
<sequence length="104" mass="11544">MLDVFFSTASILHLCLISLDRYVALSRPFSHRRSESSLVGRIKLGSYEKPRVTRSIGIRIFIVWATAFVIAVPLPILGASDRDNLFIGDMCAINVPEFAVFGSL</sequence>
<keyword evidence="13" id="KW-1185">Reference proteome</keyword>
<feature type="transmembrane region" description="Helical" evidence="10">
    <location>
        <begin position="56"/>
        <end position="76"/>
    </location>
</feature>
<keyword evidence="6 10" id="KW-0472">Membrane</keyword>
<comment type="similarity">
    <text evidence="9">Belongs to the G-protein coupled receptor 1 family.</text>
</comment>
<dbReference type="PRINTS" id="PR00237">
    <property type="entry name" value="GPCRRHODOPSN"/>
</dbReference>
<keyword evidence="7 9" id="KW-0675">Receptor</keyword>
<evidence type="ECO:0000256" key="8">
    <source>
        <dbReference type="ARBA" id="ARBA00023224"/>
    </source>
</evidence>
<dbReference type="InParanoid" id="H2XXT5"/>
<dbReference type="GO" id="GO:0005886">
    <property type="term" value="C:plasma membrane"/>
    <property type="evidence" value="ECO:0007669"/>
    <property type="project" value="UniProtKB-SubCell"/>
</dbReference>
<dbReference type="Ensembl" id="ENSCINT00000031482.1">
    <property type="protein sequence ID" value="ENSCINP00000034469.1"/>
    <property type="gene ID" value="ENSCING00000024198.1"/>
</dbReference>
<dbReference type="InterPro" id="IPR000276">
    <property type="entry name" value="GPCR_Rhodpsn"/>
</dbReference>
<keyword evidence="4 10" id="KW-1133">Transmembrane helix</keyword>
<evidence type="ECO:0000259" key="11">
    <source>
        <dbReference type="PROSITE" id="PS50262"/>
    </source>
</evidence>
<evidence type="ECO:0000256" key="10">
    <source>
        <dbReference type="SAM" id="Phobius"/>
    </source>
</evidence>
<protein>
    <recommendedName>
        <fullName evidence="11">G-protein coupled receptors family 1 profile domain-containing protein</fullName>
    </recommendedName>
</protein>
<evidence type="ECO:0000256" key="5">
    <source>
        <dbReference type="ARBA" id="ARBA00023040"/>
    </source>
</evidence>
<organism evidence="12 13">
    <name type="scientific">Ciona intestinalis</name>
    <name type="common">Transparent sea squirt</name>
    <name type="synonym">Ascidia intestinalis</name>
    <dbReference type="NCBI Taxonomy" id="7719"/>
    <lineage>
        <taxon>Eukaryota</taxon>
        <taxon>Metazoa</taxon>
        <taxon>Chordata</taxon>
        <taxon>Tunicata</taxon>
        <taxon>Ascidiacea</taxon>
        <taxon>Phlebobranchia</taxon>
        <taxon>Cionidae</taxon>
        <taxon>Ciona</taxon>
    </lineage>
</organism>
<dbReference type="PANTHER" id="PTHR24247:SF222">
    <property type="entry name" value="5-HYDROXYTRYPTAMINE (SEROTONIN) RECEPTOR 2B, ISOFORM E"/>
    <property type="match status" value="1"/>
</dbReference>